<evidence type="ECO:0000313" key="3">
    <source>
        <dbReference type="Proteomes" id="UP001154282"/>
    </source>
</evidence>
<organism evidence="2 3">
    <name type="scientific">Linum tenue</name>
    <dbReference type="NCBI Taxonomy" id="586396"/>
    <lineage>
        <taxon>Eukaryota</taxon>
        <taxon>Viridiplantae</taxon>
        <taxon>Streptophyta</taxon>
        <taxon>Embryophyta</taxon>
        <taxon>Tracheophyta</taxon>
        <taxon>Spermatophyta</taxon>
        <taxon>Magnoliopsida</taxon>
        <taxon>eudicotyledons</taxon>
        <taxon>Gunneridae</taxon>
        <taxon>Pentapetalae</taxon>
        <taxon>rosids</taxon>
        <taxon>fabids</taxon>
        <taxon>Malpighiales</taxon>
        <taxon>Linaceae</taxon>
        <taxon>Linum</taxon>
    </lineage>
</organism>
<dbReference type="EMBL" id="CAMGYJ010000008">
    <property type="protein sequence ID" value="CAI0459691.1"/>
    <property type="molecule type" value="Genomic_DNA"/>
</dbReference>
<comment type="caution">
    <text evidence="2">The sequence shown here is derived from an EMBL/GenBank/DDBJ whole genome shotgun (WGS) entry which is preliminary data.</text>
</comment>
<evidence type="ECO:0000313" key="2">
    <source>
        <dbReference type="EMBL" id="CAI0459691.1"/>
    </source>
</evidence>
<evidence type="ECO:0000256" key="1">
    <source>
        <dbReference type="SAM" id="MobiDB-lite"/>
    </source>
</evidence>
<reference evidence="2" key="1">
    <citation type="submission" date="2022-08" db="EMBL/GenBank/DDBJ databases">
        <authorList>
            <person name="Gutierrez-Valencia J."/>
        </authorList>
    </citation>
    <scope>NUCLEOTIDE SEQUENCE</scope>
</reference>
<proteinExistence type="predicted"/>
<accession>A0AAV0NMD5</accession>
<feature type="compositionally biased region" description="Basic and acidic residues" evidence="1">
    <location>
        <begin position="157"/>
        <end position="168"/>
    </location>
</feature>
<feature type="region of interest" description="Disordered" evidence="1">
    <location>
        <begin position="132"/>
        <end position="173"/>
    </location>
</feature>
<sequence>MRHSTSGVSALGCHFHFAYFYRRFAFCFTVPFGFRQVLLLPEHLFAVIVMCTNSMKMVIVDSTRRRDDSSPSIATLVASAWAVTPPPHQSPPRKFPPARSSELSIAFARRQLTEILAPAECHLNELAALPLPLSGRPPSEPSSSKPPPPGSTFPFSPEKRRRDSHTPENEGFLRGAVKDSGLVHQVTRFEFELLLEAPEQLEQWRKQCFMAMATLSKGFNNNKKRVRNGARCAAIAKEGNHFKGFSAEEIKLIAFLARHYRKKFP</sequence>
<protein>
    <submittedName>
        <fullName evidence="2">Uncharacterized protein</fullName>
    </submittedName>
</protein>
<dbReference type="Proteomes" id="UP001154282">
    <property type="component" value="Unassembled WGS sequence"/>
</dbReference>
<name>A0AAV0NMD5_9ROSI</name>
<feature type="compositionally biased region" description="Pro residues" evidence="1">
    <location>
        <begin position="138"/>
        <end position="151"/>
    </location>
</feature>
<keyword evidence="3" id="KW-1185">Reference proteome</keyword>
<dbReference type="AlphaFoldDB" id="A0AAV0NMD5"/>
<gene>
    <name evidence="2" type="ORF">LITE_LOCUS34130</name>
</gene>